<name>A0A4R3L629_9BACL</name>
<evidence type="ECO:0000256" key="2">
    <source>
        <dbReference type="ARBA" id="ARBA00022475"/>
    </source>
</evidence>
<feature type="transmembrane region" description="Helical" evidence="6">
    <location>
        <begin position="331"/>
        <end position="352"/>
    </location>
</feature>
<evidence type="ECO:0000256" key="3">
    <source>
        <dbReference type="ARBA" id="ARBA00022692"/>
    </source>
</evidence>
<evidence type="ECO:0000256" key="4">
    <source>
        <dbReference type="ARBA" id="ARBA00022989"/>
    </source>
</evidence>
<comment type="subcellular location">
    <subcellularLocation>
        <location evidence="1">Cell membrane</location>
        <topology evidence="1">Multi-pass membrane protein</topology>
    </subcellularLocation>
</comment>
<keyword evidence="4 6" id="KW-1133">Transmembrane helix</keyword>
<accession>A0A4R3L629</accession>
<feature type="transmembrane region" description="Helical" evidence="6">
    <location>
        <begin position="184"/>
        <end position="209"/>
    </location>
</feature>
<dbReference type="PANTHER" id="PTHR30250:SF29">
    <property type="entry name" value="POLYSACCHARIDE BIOSYNTHESIS PROTEIN C-TERMINAL DOMAIN-CONTAINING PROTEIN"/>
    <property type="match status" value="1"/>
</dbReference>
<dbReference type="EMBL" id="SMAG01000004">
    <property type="protein sequence ID" value="TCS94290.1"/>
    <property type="molecule type" value="Genomic_DNA"/>
</dbReference>
<organism evidence="7 8">
    <name type="scientific">Hazenella coriacea</name>
    <dbReference type="NCBI Taxonomy" id="1179467"/>
    <lineage>
        <taxon>Bacteria</taxon>
        <taxon>Bacillati</taxon>
        <taxon>Bacillota</taxon>
        <taxon>Bacilli</taxon>
        <taxon>Bacillales</taxon>
        <taxon>Thermoactinomycetaceae</taxon>
        <taxon>Hazenella</taxon>
    </lineage>
</organism>
<feature type="transmembrane region" description="Helical" evidence="6">
    <location>
        <begin position="421"/>
        <end position="440"/>
    </location>
</feature>
<dbReference type="PANTHER" id="PTHR30250">
    <property type="entry name" value="PST FAMILY PREDICTED COLANIC ACID TRANSPORTER"/>
    <property type="match status" value="1"/>
</dbReference>
<feature type="transmembrane region" description="Helical" evidence="6">
    <location>
        <begin position="92"/>
        <end position="116"/>
    </location>
</feature>
<comment type="caution">
    <text evidence="7">The sequence shown here is derived from an EMBL/GenBank/DDBJ whole genome shotgun (WGS) entry which is preliminary data.</text>
</comment>
<dbReference type="PIRSF" id="PIRSF038958">
    <property type="entry name" value="PG_synth_SpoVB"/>
    <property type="match status" value="1"/>
</dbReference>
<feature type="transmembrane region" description="Helical" evidence="6">
    <location>
        <begin position="239"/>
        <end position="259"/>
    </location>
</feature>
<dbReference type="Pfam" id="PF01943">
    <property type="entry name" value="Polysacc_synt"/>
    <property type="match status" value="1"/>
</dbReference>
<feature type="transmembrane region" description="Helical" evidence="6">
    <location>
        <begin position="396"/>
        <end position="415"/>
    </location>
</feature>
<evidence type="ECO:0000256" key="1">
    <source>
        <dbReference type="ARBA" id="ARBA00004651"/>
    </source>
</evidence>
<feature type="transmembrane region" description="Helical" evidence="6">
    <location>
        <begin position="364"/>
        <end position="384"/>
    </location>
</feature>
<dbReference type="GO" id="GO:0005886">
    <property type="term" value="C:plasma membrane"/>
    <property type="evidence" value="ECO:0007669"/>
    <property type="project" value="UniProtKB-SubCell"/>
</dbReference>
<sequence>MAQDQQTFVKGTVILGIAALITKILGAVYRIPYQNITGDDGMYVYQQVYPLYSTLLILATAGFPIAISKLVSEKVAANQVQAARKIFRVSSVMLFFTGFIFFLLLFFGAGSIAGWMGKPELLTLPIQSVSFAFLIVPMLAAFRGYFQGYQNMIPTATSQVVEQLIRVTTILISAWYFMEFGYGVVYAGAGAIFGAVTGAVGSFIILLYFRMKQRSSLQLQTTTEDFEPVEHTGKIISQLIAVSLPICLGALTLPLFSLVDSFTVANLLEQWGWGSEAISLKGAYDRGQPLIQFAAFFATAISLSIVPAIAEAKAQQREKEADDRATLAIRFTYIVGVPASIGLAVVALPTNVMLFKDATGSEALMLLAFTTLFSTLGAVSTGILQGAGRLYLPAWNLLIGVLVKLGLNLWLIPIWDIRGAAIATVAAYAVATILNLFALLKVVNLSITLREIGRICIAVVWMAIVTFASVWLIQKMTVPFLSYRPAMAVTSLVSVAVGGIIYFWSLFYLGILTREDIEKVPKLQAKLLPILEKWRLLRS</sequence>
<dbReference type="CDD" id="cd13124">
    <property type="entry name" value="MATE_SpoVB_like"/>
    <property type="match status" value="1"/>
</dbReference>
<evidence type="ECO:0000256" key="6">
    <source>
        <dbReference type="SAM" id="Phobius"/>
    </source>
</evidence>
<dbReference type="Proteomes" id="UP000294937">
    <property type="component" value="Unassembled WGS sequence"/>
</dbReference>
<dbReference type="InterPro" id="IPR050833">
    <property type="entry name" value="Poly_Biosynth_Transport"/>
</dbReference>
<evidence type="ECO:0000313" key="8">
    <source>
        <dbReference type="Proteomes" id="UP000294937"/>
    </source>
</evidence>
<dbReference type="AlphaFoldDB" id="A0A4R3L629"/>
<reference evidence="7 8" key="1">
    <citation type="submission" date="2019-03" db="EMBL/GenBank/DDBJ databases">
        <title>Genomic Encyclopedia of Type Strains, Phase IV (KMG-IV): sequencing the most valuable type-strain genomes for metagenomic binning, comparative biology and taxonomic classification.</title>
        <authorList>
            <person name="Goeker M."/>
        </authorList>
    </citation>
    <scope>NUCLEOTIDE SEQUENCE [LARGE SCALE GENOMIC DNA]</scope>
    <source>
        <strain evidence="7 8">DSM 45707</strain>
    </source>
</reference>
<evidence type="ECO:0000313" key="7">
    <source>
        <dbReference type="EMBL" id="TCS94290.1"/>
    </source>
</evidence>
<feature type="transmembrane region" description="Helical" evidence="6">
    <location>
        <begin position="122"/>
        <end position="142"/>
    </location>
</feature>
<keyword evidence="2" id="KW-1003">Cell membrane</keyword>
<protein>
    <submittedName>
        <fullName evidence="7">PST family polysaccharide transporter</fullName>
    </submittedName>
</protein>
<dbReference type="RefSeq" id="WP_131924866.1">
    <property type="nucleotide sequence ID" value="NZ_SMAG01000004.1"/>
</dbReference>
<evidence type="ECO:0000256" key="5">
    <source>
        <dbReference type="ARBA" id="ARBA00023136"/>
    </source>
</evidence>
<keyword evidence="8" id="KW-1185">Reference proteome</keyword>
<feature type="transmembrane region" description="Helical" evidence="6">
    <location>
        <begin position="163"/>
        <end position="178"/>
    </location>
</feature>
<keyword evidence="5 6" id="KW-0472">Membrane</keyword>
<feature type="transmembrane region" description="Helical" evidence="6">
    <location>
        <begin position="290"/>
        <end position="310"/>
    </location>
</feature>
<gene>
    <name evidence="7" type="ORF">EDD58_104161</name>
</gene>
<keyword evidence="3 6" id="KW-0812">Transmembrane</keyword>
<feature type="transmembrane region" description="Helical" evidence="6">
    <location>
        <begin position="486"/>
        <end position="509"/>
    </location>
</feature>
<feature type="transmembrane region" description="Helical" evidence="6">
    <location>
        <begin position="12"/>
        <end position="31"/>
    </location>
</feature>
<feature type="transmembrane region" description="Helical" evidence="6">
    <location>
        <begin position="51"/>
        <end position="71"/>
    </location>
</feature>
<dbReference type="InterPro" id="IPR002797">
    <property type="entry name" value="Polysacc_synth"/>
</dbReference>
<dbReference type="InterPro" id="IPR024923">
    <property type="entry name" value="PG_synth_SpoVB"/>
</dbReference>
<feature type="transmembrane region" description="Helical" evidence="6">
    <location>
        <begin position="452"/>
        <end position="474"/>
    </location>
</feature>
<dbReference type="OrthoDB" id="9775950at2"/>
<proteinExistence type="predicted"/>